<dbReference type="SUPFAM" id="SSF52540">
    <property type="entry name" value="P-loop containing nucleoside triphosphate hydrolases"/>
    <property type="match status" value="1"/>
</dbReference>
<dbReference type="GO" id="GO:0016301">
    <property type="term" value="F:kinase activity"/>
    <property type="evidence" value="ECO:0007669"/>
    <property type="project" value="UniProtKB-KW"/>
</dbReference>
<dbReference type="Proteomes" id="UP001230289">
    <property type="component" value="Unassembled WGS sequence"/>
</dbReference>
<proteinExistence type="predicted"/>
<evidence type="ECO:0000313" key="1">
    <source>
        <dbReference type="EMBL" id="MDQ4215499.1"/>
    </source>
</evidence>
<accession>A0ABU0XK30</accession>
<keyword evidence="2" id="KW-1185">Reference proteome</keyword>
<gene>
    <name evidence="1" type="ORF">RBR11_16395</name>
</gene>
<keyword evidence="1" id="KW-0808">Transferase</keyword>
<dbReference type="Pfam" id="PF03308">
    <property type="entry name" value="MeaB"/>
    <property type="match status" value="1"/>
</dbReference>
<keyword evidence="1" id="KW-0418">Kinase</keyword>
<protein>
    <submittedName>
        <fullName evidence="1">Nucleoside/nucleotide kinase family protein</fullName>
    </submittedName>
</protein>
<evidence type="ECO:0000313" key="2">
    <source>
        <dbReference type="Proteomes" id="UP001230289"/>
    </source>
</evidence>
<sequence>MQELDEAVVDRAVALAQRADRVVLGIVGEPGAGKTTLTTALIAALEGRGVPVAWLPMDGFHLGDGSLDALGLRDRKGAIETFDGWGYLATLRRVLVEVDHPVYVPGFERTLEQPIAADRVIAPGPALVLTEGNYLLDAAAPWSLVREVAAEVWYADVPQGIRIGRLVERHVAFGKTRAKAEAWVAAVDEPNAERIRSRREHADLIVPIG</sequence>
<dbReference type="EMBL" id="JAVFCB010000011">
    <property type="protein sequence ID" value="MDQ4215499.1"/>
    <property type="molecule type" value="Genomic_DNA"/>
</dbReference>
<dbReference type="Gene3D" id="3.40.50.300">
    <property type="entry name" value="P-loop containing nucleotide triphosphate hydrolases"/>
    <property type="match status" value="1"/>
</dbReference>
<reference evidence="1 2" key="1">
    <citation type="submission" date="2023-08" db="EMBL/GenBank/DDBJ databases">
        <title>Microbacterium sp. nov., isolated from a waste landfill.</title>
        <authorList>
            <person name="Wen W."/>
        </authorList>
    </citation>
    <scope>NUCLEOTIDE SEQUENCE [LARGE SCALE GENOMIC DNA]</scope>
    <source>
        <strain evidence="1 2">ASV81</strain>
    </source>
</reference>
<comment type="caution">
    <text evidence="1">The sequence shown here is derived from an EMBL/GenBank/DDBJ whole genome shotgun (WGS) entry which is preliminary data.</text>
</comment>
<dbReference type="RefSeq" id="WP_308490453.1">
    <property type="nucleotide sequence ID" value="NZ_JAVFCB010000011.1"/>
</dbReference>
<organism evidence="1 2">
    <name type="scientific">Microbacterium capsulatum</name>
    <dbReference type="NCBI Taxonomy" id="3041921"/>
    <lineage>
        <taxon>Bacteria</taxon>
        <taxon>Bacillati</taxon>
        <taxon>Actinomycetota</taxon>
        <taxon>Actinomycetes</taxon>
        <taxon>Micrococcales</taxon>
        <taxon>Microbacteriaceae</taxon>
        <taxon>Microbacterium</taxon>
    </lineage>
</organism>
<dbReference type="NCBIfam" id="NF006743">
    <property type="entry name" value="PRK09270.1-2"/>
    <property type="match status" value="1"/>
</dbReference>
<name>A0ABU0XK30_9MICO</name>
<dbReference type="InterPro" id="IPR027417">
    <property type="entry name" value="P-loop_NTPase"/>
</dbReference>